<sequence>MYSIFLILIQLIINRYFLMCAILIIYYSTSRFSVLFFTIIQTRVERDMLGRVFALIPIFLRIVVPLSNIIFGQIADQLIEYVFIIFGVGIMLSYLFISKIKYSLQEE</sequence>
<evidence type="ECO:0000313" key="2">
    <source>
        <dbReference type="EMBL" id="KYH34214.1"/>
    </source>
</evidence>
<dbReference type="SUPFAM" id="SSF103473">
    <property type="entry name" value="MFS general substrate transporter"/>
    <property type="match status" value="1"/>
</dbReference>
<comment type="caution">
    <text evidence="2">The sequence shown here is derived from an EMBL/GenBank/DDBJ whole genome shotgun (WGS) entry which is preliminary data.</text>
</comment>
<keyword evidence="3" id="KW-1185">Reference proteome</keyword>
<name>A0A151B2S2_9CLOT</name>
<dbReference type="EMBL" id="LTBA01000022">
    <property type="protein sequence ID" value="KYH34214.1"/>
    <property type="molecule type" value="Genomic_DNA"/>
</dbReference>
<organism evidence="2 3">
    <name type="scientific">Clostridium tepidiprofundi DSM 19306</name>
    <dbReference type="NCBI Taxonomy" id="1121338"/>
    <lineage>
        <taxon>Bacteria</taxon>
        <taxon>Bacillati</taxon>
        <taxon>Bacillota</taxon>
        <taxon>Clostridia</taxon>
        <taxon>Eubacteriales</taxon>
        <taxon>Clostridiaceae</taxon>
        <taxon>Clostridium</taxon>
    </lineage>
</organism>
<dbReference type="InterPro" id="IPR036259">
    <property type="entry name" value="MFS_trans_sf"/>
</dbReference>
<protein>
    <recommendedName>
        <fullName evidence="4">Major facilitator superfamily protein</fullName>
    </recommendedName>
</protein>
<gene>
    <name evidence="2" type="ORF">CLTEP_18670</name>
</gene>
<feature type="transmembrane region" description="Helical" evidence="1">
    <location>
        <begin position="48"/>
        <end position="72"/>
    </location>
</feature>
<dbReference type="Proteomes" id="UP000075531">
    <property type="component" value="Unassembled WGS sequence"/>
</dbReference>
<accession>A0A151B2S2</accession>
<keyword evidence="1" id="KW-1133">Transmembrane helix</keyword>
<keyword evidence="1" id="KW-0812">Transmembrane</keyword>
<dbReference type="AlphaFoldDB" id="A0A151B2S2"/>
<proteinExistence type="predicted"/>
<keyword evidence="1" id="KW-0472">Membrane</keyword>
<reference evidence="2 3" key="1">
    <citation type="submission" date="2016-02" db="EMBL/GenBank/DDBJ databases">
        <title>Genome sequence of Clostridium tepidiprofundi DSM 19306.</title>
        <authorList>
            <person name="Poehlein A."/>
            <person name="Daniel R."/>
        </authorList>
    </citation>
    <scope>NUCLEOTIDE SEQUENCE [LARGE SCALE GENOMIC DNA]</scope>
    <source>
        <strain evidence="2 3">DSM 19306</strain>
    </source>
</reference>
<evidence type="ECO:0000256" key="1">
    <source>
        <dbReference type="SAM" id="Phobius"/>
    </source>
</evidence>
<feature type="transmembrane region" description="Helical" evidence="1">
    <location>
        <begin position="78"/>
        <end position="97"/>
    </location>
</feature>
<evidence type="ECO:0008006" key="4">
    <source>
        <dbReference type="Google" id="ProtNLM"/>
    </source>
</evidence>
<dbReference type="PATRIC" id="fig|1121338.3.peg.1915"/>
<evidence type="ECO:0000313" key="3">
    <source>
        <dbReference type="Proteomes" id="UP000075531"/>
    </source>
</evidence>
<feature type="transmembrane region" description="Helical" evidence="1">
    <location>
        <begin position="6"/>
        <end position="27"/>
    </location>
</feature>